<feature type="DNA-binding region" description="H-T-H motif" evidence="4">
    <location>
        <begin position="69"/>
        <end position="88"/>
    </location>
</feature>
<dbReference type="Pfam" id="PF16859">
    <property type="entry name" value="TetR_C_11"/>
    <property type="match status" value="1"/>
</dbReference>
<name>A0A4Z0HD21_9ACTN</name>
<reference evidence="7 8" key="1">
    <citation type="submission" date="2019-03" db="EMBL/GenBank/DDBJ databases">
        <authorList>
            <person name="Gonzalez-Pimentel J.L."/>
        </authorList>
    </citation>
    <scope>NUCLEOTIDE SEQUENCE [LARGE SCALE GENOMIC DNA]</scope>
    <source>
        <strain evidence="7 8">JCM 31289</strain>
    </source>
</reference>
<dbReference type="InterPro" id="IPR050109">
    <property type="entry name" value="HTH-type_TetR-like_transc_reg"/>
</dbReference>
<feature type="region of interest" description="Disordered" evidence="5">
    <location>
        <begin position="19"/>
        <end position="41"/>
    </location>
</feature>
<dbReference type="InterPro" id="IPR036271">
    <property type="entry name" value="Tet_transcr_reg_TetR-rel_C_sf"/>
</dbReference>
<dbReference type="Gene3D" id="1.10.10.60">
    <property type="entry name" value="Homeodomain-like"/>
    <property type="match status" value="1"/>
</dbReference>
<dbReference type="Gene3D" id="1.10.357.10">
    <property type="entry name" value="Tetracycline Repressor, domain 2"/>
    <property type="match status" value="1"/>
</dbReference>
<organism evidence="7 8">
    <name type="scientific">Streptomyces palmae</name>
    <dbReference type="NCBI Taxonomy" id="1701085"/>
    <lineage>
        <taxon>Bacteria</taxon>
        <taxon>Bacillati</taxon>
        <taxon>Actinomycetota</taxon>
        <taxon>Actinomycetes</taxon>
        <taxon>Kitasatosporales</taxon>
        <taxon>Streptomycetaceae</taxon>
        <taxon>Streptomyces</taxon>
    </lineage>
</organism>
<feature type="domain" description="HTH tetR-type" evidence="6">
    <location>
        <begin position="46"/>
        <end position="106"/>
    </location>
</feature>
<dbReference type="PRINTS" id="PR00455">
    <property type="entry name" value="HTHTETR"/>
</dbReference>
<evidence type="ECO:0000313" key="8">
    <source>
        <dbReference type="Proteomes" id="UP000297948"/>
    </source>
</evidence>
<evidence type="ECO:0000256" key="3">
    <source>
        <dbReference type="ARBA" id="ARBA00023163"/>
    </source>
</evidence>
<keyword evidence="8" id="KW-1185">Reference proteome</keyword>
<dbReference type="EMBL" id="SRID01000077">
    <property type="protein sequence ID" value="TGB12358.1"/>
    <property type="molecule type" value="Genomic_DNA"/>
</dbReference>
<gene>
    <name evidence="7" type="ORF">E4099_11250</name>
</gene>
<keyword evidence="3" id="KW-0804">Transcription</keyword>
<keyword evidence="2 4" id="KW-0238">DNA-binding</keyword>
<keyword evidence="1" id="KW-0805">Transcription regulation</keyword>
<sequence>MGTDRLVLVWADGTPHRETRVDGRPMGSKRTLHSVVGSTGPQRRDLEARRRIFASTLALLEERGYAGMTIEQVATEARVGKATLYRSWPNKAALVLDAVRSRLKEVPTEETGNSREELLAVTQEAMASFFGAPQVQAVLPALVADTARNPELRRRLREEVIEPRKARSRTVLERAIGRGDLPADTDPDLVLEMWAGAMLFRSLFYDGKYDAEALERLVDAAIASPPRSPRDPAPLEEPAPQT</sequence>
<feature type="compositionally biased region" description="Pro residues" evidence="5">
    <location>
        <begin position="231"/>
        <end position="242"/>
    </location>
</feature>
<evidence type="ECO:0000256" key="5">
    <source>
        <dbReference type="SAM" id="MobiDB-lite"/>
    </source>
</evidence>
<dbReference type="OrthoDB" id="9796019at2"/>
<dbReference type="InterPro" id="IPR009057">
    <property type="entry name" value="Homeodomain-like_sf"/>
</dbReference>
<dbReference type="AlphaFoldDB" id="A0A4Z0HD21"/>
<dbReference type="PANTHER" id="PTHR30055:SF148">
    <property type="entry name" value="TETR-FAMILY TRANSCRIPTIONAL REGULATOR"/>
    <property type="match status" value="1"/>
</dbReference>
<dbReference type="Proteomes" id="UP000297948">
    <property type="component" value="Unassembled WGS sequence"/>
</dbReference>
<dbReference type="PANTHER" id="PTHR30055">
    <property type="entry name" value="HTH-TYPE TRANSCRIPTIONAL REGULATOR RUTR"/>
    <property type="match status" value="1"/>
</dbReference>
<protein>
    <submittedName>
        <fullName evidence="7">TetR/AcrR family transcriptional regulator</fullName>
    </submittedName>
</protein>
<dbReference type="SUPFAM" id="SSF46689">
    <property type="entry name" value="Homeodomain-like"/>
    <property type="match status" value="1"/>
</dbReference>
<evidence type="ECO:0000256" key="1">
    <source>
        <dbReference type="ARBA" id="ARBA00023015"/>
    </source>
</evidence>
<dbReference type="PROSITE" id="PS50977">
    <property type="entry name" value="HTH_TETR_2"/>
    <property type="match status" value="1"/>
</dbReference>
<dbReference type="GO" id="GO:0003700">
    <property type="term" value="F:DNA-binding transcription factor activity"/>
    <property type="evidence" value="ECO:0007669"/>
    <property type="project" value="TreeGrafter"/>
</dbReference>
<feature type="region of interest" description="Disordered" evidence="5">
    <location>
        <begin position="222"/>
        <end position="242"/>
    </location>
</feature>
<dbReference type="Pfam" id="PF00440">
    <property type="entry name" value="TetR_N"/>
    <property type="match status" value="1"/>
</dbReference>
<comment type="caution">
    <text evidence="7">The sequence shown here is derived from an EMBL/GenBank/DDBJ whole genome shotgun (WGS) entry which is preliminary data.</text>
</comment>
<evidence type="ECO:0000256" key="4">
    <source>
        <dbReference type="PROSITE-ProRule" id="PRU00335"/>
    </source>
</evidence>
<dbReference type="InterPro" id="IPR011075">
    <property type="entry name" value="TetR_C"/>
</dbReference>
<dbReference type="GO" id="GO:0000976">
    <property type="term" value="F:transcription cis-regulatory region binding"/>
    <property type="evidence" value="ECO:0007669"/>
    <property type="project" value="TreeGrafter"/>
</dbReference>
<dbReference type="InterPro" id="IPR001647">
    <property type="entry name" value="HTH_TetR"/>
</dbReference>
<evidence type="ECO:0000259" key="6">
    <source>
        <dbReference type="PROSITE" id="PS50977"/>
    </source>
</evidence>
<evidence type="ECO:0000256" key="2">
    <source>
        <dbReference type="ARBA" id="ARBA00023125"/>
    </source>
</evidence>
<accession>A0A4Z0HD21</accession>
<proteinExistence type="predicted"/>
<dbReference type="SUPFAM" id="SSF48498">
    <property type="entry name" value="Tetracyclin repressor-like, C-terminal domain"/>
    <property type="match status" value="1"/>
</dbReference>
<evidence type="ECO:0000313" key="7">
    <source>
        <dbReference type="EMBL" id="TGB12358.1"/>
    </source>
</evidence>